<keyword evidence="1" id="KW-1133">Transmembrane helix</keyword>
<dbReference type="Proteomes" id="UP000031594">
    <property type="component" value="Unassembled WGS sequence"/>
</dbReference>
<accession>A0A0C1RIU0</accession>
<evidence type="ECO:0000256" key="1">
    <source>
        <dbReference type="SAM" id="Phobius"/>
    </source>
</evidence>
<reference evidence="3" key="2">
    <citation type="journal article" date="2019" name="BMC Genomics">
        <title>Complete genome sequence analysis of the thermoacidophilic verrucomicrobial methanotroph 'Candidatus Methylacidiphilum kamchatkense' strain Kam1 and comparison with its closest relatives.</title>
        <authorList>
            <person name="Kruse T."/>
            <person name="Ratnadevi C.M."/>
            <person name="Erikstad H.A."/>
            <person name="Birkeland N.K."/>
        </authorList>
    </citation>
    <scope>NUCLEOTIDE SEQUENCE</scope>
    <source>
        <strain evidence="3">Kam1</strain>
    </source>
</reference>
<feature type="transmembrane region" description="Helical" evidence="1">
    <location>
        <begin position="86"/>
        <end position="108"/>
    </location>
</feature>
<name>A0A0C1RIU0_9BACT</name>
<reference evidence="2 4" key="1">
    <citation type="submission" date="2014-08" db="EMBL/GenBank/DDBJ databases">
        <title>Methylacidiphilum kamchatkense strain Kam1 draft genome sequence.</title>
        <authorList>
            <person name="Birkeland N.-K."/>
            <person name="Erikstad H.A."/>
        </authorList>
    </citation>
    <scope>NUCLEOTIDE SEQUENCE [LARGE SCALE GENOMIC DNA]</scope>
    <source>
        <strain evidence="2 4">Kam1</strain>
    </source>
</reference>
<dbReference type="STRING" id="1202785.A946_10025"/>
<feature type="transmembrane region" description="Helical" evidence="1">
    <location>
        <begin position="283"/>
        <end position="305"/>
    </location>
</feature>
<evidence type="ECO:0000313" key="2">
    <source>
        <dbReference type="EMBL" id="KIE57977.1"/>
    </source>
</evidence>
<keyword evidence="1" id="KW-0812">Transmembrane</keyword>
<evidence type="ECO:0000313" key="5">
    <source>
        <dbReference type="Proteomes" id="UP000315925"/>
    </source>
</evidence>
<dbReference type="KEGG" id="mkc:kam1_1182"/>
<dbReference type="EMBL" id="CP037899">
    <property type="protein sequence ID" value="QDQ42410.1"/>
    <property type="molecule type" value="Genomic_DNA"/>
</dbReference>
<evidence type="ECO:0000313" key="4">
    <source>
        <dbReference type="Proteomes" id="UP000031594"/>
    </source>
</evidence>
<keyword evidence="4" id="KW-1185">Reference proteome</keyword>
<dbReference type="EMBL" id="JQNX01000008">
    <property type="protein sequence ID" value="KIE57977.1"/>
    <property type="molecule type" value="Genomic_DNA"/>
</dbReference>
<protein>
    <submittedName>
        <fullName evidence="3">Uncharacterized protein</fullName>
    </submittedName>
</protein>
<feature type="transmembrane region" description="Helical" evidence="1">
    <location>
        <begin position="236"/>
        <end position="262"/>
    </location>
</feature>
<reference evidence="5" key="3">
    <citation type="submission" date="2019-03" db="EMBL/GenBank/DDBJ databases">
        <title>Complete genome of Methylacidiphilum kamchatkense Kam1.</title>
        <authorList>
            <person name="Kruse T."/>
            <person name="Murarilal Ratnadevi C."/>
            <person name="Erikstad H.-A."/>
            <person name="Birkeland N.-K."/>
        </authorList>
    </citation>
    <scope>NUCLEOTIDE SEQUENCE [LARGE SCALE GENOMIC DNA]</scope>
    <source>
        <strain evidence="5">kam1</strain>
    </source>
</reference>
<sequence>MKVIRSLFFFFVFSPLFFLPSVRAENVEVSSQSYSHDLALKLNQQESEIFSLFFAQAISFFYKAFPFLIGFLLAAGGLRIFRKKRMCYLAADYLLCFLIVMTVLSGIPKMVFDPIEGIITQGLVSHIGQINIEGMKIEGKNPREWWDNWLSNSKSSFGSKFSLEYSVEKSQGIWKYFPHRYEELEAKAKETFQKFLPYDFPSEKIKKLLLFLLITTGKGFFHSVLFFSYILSQLSLFFYLLIPIVLNFIEECLMLLSLFLCLCFGLTLPLKPHIQLMGQSYRFFLLSFIPNCLWIILSFLCYLLFTSLYGAIFDEGGGFLAFFHSASHDIRHALSKTYCLFSFLEFLPETFKIVFSGFWELSWEAGFFCLVSFCLSLFLFLGITIPLWAMFRTISLTKNAPAVAFRLFRKIRYGLGKTIYNMISKIKNISLCFQEKEFFSSKSKTEPKKDPASYS</sequence>
<feature type="transmembrane region" description="Helical" evidence="1">
    <location>
        <begin position="208"/>
        <end position="230"/>
    </location>
</feature>
<evidence type="ECO:0000313" key="3">
    <source>
        <dbReference type="EMBL" id="QDQ42410.1"/>
    </source>
</evidence>
<organism evidence="3 5">
    <name type="scientific">Methylacidiphilum kamchatkense Kam1</name>
    <dbReference type="NCBI Taxonomy" id="1202785"/>
    <lineage>
        <taxon>Bacteria</taxon>
        <taxon>Pseudomonadati</taxon>
        <taxon>Verrucomicrobiota</taxon>
        <taxon>Methylacidiphilae</taxon>
        <taxon>Methylacidiphilales</taxon>
        <taxon>Methylacidiphilaceae</taxon>
        <taxon>Methylacidiphilum (ex Ratnadevi et al. 2023)</taxon>
    </lineage>
</organism>
<dbReference type="Proteomes" id="UP000315925">
    <property type="component" value="Chromosome"/>
</dbReference>
<feature type="transmembrane region" description="Helical" evidence="1">
    <location>
        <begin position="48"/>
        <end position="74"/>
    </location>
</feature>
<gene>
    <name evidence="2" type="ORF">A946_10025</name>
    <name evidence="3" type="ORF">kam1_1182</name>
</gene>
<proteinExistence type="predicted"/>
<keyword evidence="1" id="KW-0472">Membrane</keyword>
<dbReference type="AlphaFoldDB" id="A0A0C1RIU0"/>
<feature type="transmembrane region" description="Helical" evidence="1">
    <location>
        <begin position="365"/>
        <end position="389"/>
    </location>
</feature>